<dbReference type="OrthoDB" id="289831at2"/>
<keyword evidence="2" id="KW-0472">Membrane</keyword>
<dbReference type="AlphaFoldDB" id="A0A518CA30"/>
<dbReference type="Proteomes" id="UP000318626">
    <property type="component" value="Chromosome"/>
</dbReference>
<evidence type="ECO:0000313" key="3">
    <source>
        <dbReference type="EMBL" id="QDU76083.1"/>
    </source>
</evidence>
<dbReference type="RefSeq" id="WP_144973935.1">
    <property type="nucleotide sequence ID" value="NZ_CP036289.1"/>
</dbReference>
<gene>
    <name evidence="3" type="ORF">Pan97_31280</name>
</gene>
<dbReference type="KEGG" id="bvo:Pan97_31280"/>
<reference evidence="4" key="1">
    <citation type="submission" date="2019-02" db="EMBL/GenBank/DDBJ databases">
        <title>Deep-cultivation of Planctomycetes and their phenomic and genomic characterization uncovers novel biology.</title>
        <authorList>
            <person name="Wiegand S."/>
            <person name="Jogler M."/>
            <person name="Boedeker C."/>
            <person name="Pinto D."/>
            <person name="Vollmers J."/>
            <person name="Rivas-Marin E."/>
            <person name="Kohn T."/>
            <person name="Peeters S.H."/>
            <person name="Heuer A."/>
            <person name="Rast P."/>
            <person name="Oberbeckmann S."/>
            <person name="Bunk B."/>
            <person name="Jeske O."/>
            <person name="Meyerdierks A."/>
            <person name="Storesund J.E."/>
            <person name="Kallscheuer N."/>
            <person name="Luecker S."/>
            <person name="Lage O.M."/>
            <person name="Pohl T."/>
            <person name="Merkel B.J."/>
            <person name="Hornburger P."/>
            <person name="Mueller R.-W."/>
            <person name="Bruemmer F."/>
            <person name="Labrenz M."/>
            <person name="Spormann A.M."/>
            <person name="Op den Camp H."/>
            <person name="Overmann J."/>
            <person name="Amann R."/>
            <person name="Jetten M.S.M."/>
            <person name="Mascher T."/>
            <person name="Medema M.H."/>
            <person name="Devos D.P."/>
            <person name="Kaster A.-K."/>
            <person name="Ovreas L."/>
            <person name="Rohde M."/>
            <person name="Galperin M.Y."/>
            <person name="Jogler C."/>
        </authorList>
    </citation>
    <scope>NUCLEOTIDE SEQUENCE [LARGE SCALE GENOMIC DNA]</scope>
    <source>
        <strain evidence="4">Pan97</strain>
    </source>
</reference>
<sequence>MEEFENEPPRKTSWLRFSIRSLLFLTLLVAVFLAGRYGNRHVFPSQLSGAWEATLPKGFVRTVTVTHLEEDRFLLTSGGSVFNGVYQWQGDRLVVVQPDDKRMKGLAWKWNDGSMTLIGEPAGTPTGSSYLGTKMERLEEQEKEK</sequence>
<keyword evidence="4" id="KW-1185">Reference proteome</keyword>
<keyword evidence="2" id="KW-1133">Transmembrane helix</keyword>
<evidence type="ECO:0000256" key="1">
    <source>
        <dbReference type="SAM" id="MobiDB-lite"/>
    </source>
</evidence>
<evidence type="ECO:0000256" key="2">
    <source>
        <dbReference type="SAM" id="Phobius"/>
    </source>
</evidence>
<keyword evidence="2" id="KW-0812">Transmembrane</keyword>
<accession>A0A518CA30</accession>
<evidence type="ECO:0000313" key="4">
    <source>
        <dbReference type="Proteomes" id="UP000318626"/>
    </source>
</evidence>
<feature type="transmembrane region" description="Helical" evidence="2">
    <location>
        <begin position="17"/>
        <end position="35"/>
    </location>
</feature>
<feature type="compositionally biased region" description="Basic and acidic residues" evidence="1">
    <location>
        <begin position="134"/>
        <end position="145"/>
    </location>
</feature>
<organism evidence="3 4">
    <name type="scientific">Bremerella volcania</name>
    <dbReference type="NCBI Taxonomy" id="2527984"/>
    <lineage>
        <taxon>Bacteria</taxon>
        <taxon>Pseudomonadati</taxon>
        <taxon>Planctomycetota</taxon>
        <taxon>Planctomycetia</taxon>
        <taxon>Pirellulales</taxon>
        <taxon>Pirellulaceae</taxon>
        <taxon>Bremerella</taxon>
    </lineage>
</organism>
<proteinExistence type="predicted"/>
<dbReference type="EMBL" id="CP036289">
    <property type="protein sequence ID" value="QDU76083.1"/>
    <property type="molecule type" value="Genomic_DNA"/>
</dbReference>
<protein>
    <submittedName>
        <fullName evidence="3">Uncharacterized protein</fullName>
    </submittedName>
</protein>
<feature type="region of interest" description="Disordered" evidence="1">
    <location>
        <begin position="119"/>
        <end position="145"/>
    </location>
</feature>
<name>A0A518CA30_9BACT</name>